<dbReference type="PROSITE" id="PS51481">
    <property type="entry name" value="DHAK"/>
    <property type="match status" value="1"/>
</dbReference>
<dbReference type="SUPFAM" id="SSF82549">
    <property type="entry name" value="DAK1/DegV-like"/>
    <property type="match status" value="1"/>
</dbReference>
<keyword evidence="3" id="KW-1185">Reference proteome</keyword>
<gene>
    <name evidence="2" type="ORF">FC32_GL000558</name>
</gene>
<dbReference type="eggNOG" id="COG2376">
    <property type="taxonomic scope" value="Bacteria"/>
</dbReference>
<dbReference type="InterPro" id="IPR050861">
    <property type="entry name" value="Dihydroxyacetone_Kinase"/>
</dbReference>
<dbReference type="PANTHER" id="PTHR28629">
    <property type="entry name" value="TRIOKINASE/FMN CYCLASE"/>
    <property type="match status" value="1"/>
</dbReference>
<dbReference type="GO" id="GO:0004371">
    <property type="term" value="F:glycerone kinase activity"/>
    <property type="evidence" value="ECO:0007669"/>
    <property type="project" value="InterPro"/>
</dbReference>
<evidence type="ECO:0000313" key="3">
    <source>
        <dbReference type="Proteomes" id="UP000051324"/>
    </source>
</evidence>
<dbReference type="Proteomes" id="UP000051324">
    <property type="component" value="Unassembled WGS sequence"/>
</dbReference>
<dbReference type="PATRIC" id="fig|1423724.4.peg.592"/>
<dbReference type="InterPro" id="IPR004006">
    <property type="entry name" value="DhaK_dom"/>
</dbReference>
<dbReference type="GO" id="GO:0019563">
    <property type="term" value="P:glycerol catabolic process"/>
    <property type="evidence" value="ECO:0007669"/>
    <property type="project" value="TreeGrafter"/>
</dbReference>
<evidence type="ECO:0000259" key="1">
    <source>
        <dbReference type="PROSITE" id="PS51481"/>
    </source>
</evidence>
<dbReference type="EMBL" id="AZFT01000050">
    <property type="protein sequence ID" value="KRL84538.1"/>
    <property type="molecule type" value="Genomic_DNA"/>
</dbReference>
<name>A0A0R1TZJ6_9LACO</name>
<sequence>MKKIINDPSHVVEEMVAGLVSAYPTYLKKLPDTTAVVRANNDSMHGKVGLVSGGGSGHESAHAGFVGPGMLSAAVCGQVFSPYP</sequence>
<dbReference type="Pfam" id="PF02733">
    <property type="entry name" value="Dak1"/>
    <property type="match status" value="1"/>
</dbReference>
<organism evidence="2 3">
    <name type="scientific">Ligilactobacillus apodemi DSM 16634 = JCM 16172</name>
    <dbReference type="NCBI Taxonomy" id="1423724"/>
    <lineage>
        <taxon>Bacteria</taxon>
        <taxon>Bacillati</taxon>
        <taxon>Bacillota</taxon>
        <taxon>Bacilli</taxon>
        <taxon>Lactobacillales</taxon>
        <taxon>Lactobacillaceae</taxon>
        <taxon>Ligilactobacillus</taxon>
    </lineage>
</organism>
<accession>A0A0R1TZJ6</accession>
<dbReference type="Gene3D" id="3.40.50.10440">
    <property type="entry name" value="Dihydroxyacetone kinase, domain 1"/>
    <property type="match status" value="1"/>
</dbReference>
<dbReference type="AlphaFoldDB" id="A0A0R1TZJ6"/>
<evidence type="ECO:0000313" key="2">
    <source>
        <dbReference type="EMBL" id="KRL84538.1"/>
    </source>
</evidence>
<feature type="domain" description="DhaK" evidence="1">
    <location>
        <begin position="7"/>
        <end position="84"/>
    </location>
</feature>
<protein>
    <recommendedName>
        <fullName evidence="1">DhaK domain-containing protein</fullName>
    </recommendedName>
</protein>
<proteinExistence type="predicted"/>
<dbReference type="STRING" id="1423724.FC32_GL000558"/>
<dbReference type="GO" id="GO:0005829">
    <property type="term" value="C:cytosol"/>
    <property type="evidence" value="ECO:0007669"/>
    <property type="project" value="TreeGrafter"/>
</dbReference>
<dbReference type="PANTHER" id="PTHR28629:SF4">
    <property type="entry name" value="TRIOKINASE_FMN CYCLASE"/>
    <property type="match status" value="1"/>
</dbReference>
<reference evidence="2 3" key="1">
    <citation type="journal article" date="2015" name="Genome Announc.">
        <title>Expanding the biotechnology potential of lactobacilli through comparative genomics of 213 strains and associated genera.</title>
        <authorList>
            <person name="Sun Z."/>
            <person name="Harris H.M."/>
            <person name="McCann A."/>
            <person name="Guo C."/>
            <person name="Argimon S."/>
            <person name="Zhang W."/>
            <person name="Yang X."/>
            <person name="Jeffery I.B."/>
            <person name="Cooney J.C."/>
            <person name="Kagawa T.F."/>
            <person name="Liu W."/>
            <person name="Song Y."/>
            <person name="Salvetti E."/>
            <person name="Wrobel A."/>
            <person name="Rasinkangas P."/>
            <person name="Parkhill J."/>
            <person name="Rea M.C."/>
            <person name="O'Sullivan O."/>
            <person name="Ritari J."/>
            <person name="Douillard F.P."/>
            <person name="Paul Ross R."/>
            <person name="Yang R."/>
            <person name="Briner A.E."/>
            <person name="Felis G.E."/>
            <person name="de Vos W.M."/>
            <person name="Barrangou R."/>
            <person name="Klaenhammer T.R."/>
            <person name="Caufield P.W."/>
            <person name="Cui Y."/>
            <person name="Zhang H."/>
            <person name="O'Toole P.W."/>
        </authorList>
    </citation>
    <scope>NUCLEOTIDE SEQUENCE [LARGE SCALE GENOMIC DNA]</scope>
    <source>
        <strain evidence="2 3">DSM 16634</strain>
    </source>
</reference>
<comment type="caution">
    <text evidence="2">The sequence shown here is derived from an EMBL/GenBank/DDBJ whole genome shotgun (WGS) entry which is preliminary data.</text>
</comment>